<dbReference type="SUPFAM" id="SSF54909">
    <property type="entry name" value="Dimeric alpha+beta barrel"/>
    <property type="match status" value="1"/>
</dbReference>
<evidence type="ECO:0000313" key="2">
    <source>
        <dbReference type="EMBL" id="RFU78371.1"/>
    </source>
</evidence>
<comment type="caution">
    <text evidence="2">The sequence shown here is derived from an EMBL/GenBank/DDBJ whole genome shotgun (WGS) entry which is preliminary data.</text>
</comment>
<feature type="region of interest" description="Disordered" evidence="1">
    <location>
        <begin position="1"/>
        <end position="27"/>
    </location>
</feature>
<dbReference type="AlphaFoldDB" id="A0A395NR14"/>
<evidence type="ECO:0000313" key="3">
    <source>
        <dbReference type="Proteomes" id="UP000266272"/>
    </source>
</evidence>
<evidence type="ECO:0000256" key="1">
    <source>
        <dbReference type="SAM" id="MobiDB-lite"/>
    </source>
</evidence>
<dbReference type="Gene3D" id="3.30.70.100">
    <property type="match status" value="1"/>
</dbReference>
<dbReference type="Proteomes" id="UP000266272">
    <property type="component" value="Unassembled WGS sequence"/>
</dbReference>
<protein>
    <submittedName>
        <fullName evidence="2">Integron assette</fullName>
    </submittedName>
</protein>
<dbReference type="EMBL" id="PXOA01000215">
    <property type="protein sequence ID" value="RFU78371.1"/>
    <property type="molecule type" value="Genomic_DNA"/>
</dbReference>
<keyword evidence="3" id="KW-1185">Reference proteome</keyword>
<gene>
    <name evidence="2" type="ORF">TARUN_3893</name>
</gene>
<organism evidence="2 3">
    <name type="scientific">Trichoderma arundinaceum</name>
    <dbReference type="NCBI Taxonomy" id="490622"/>
    <lineage>
        <taxon>Eukaryota</taxon>
        <taxon>Fungi</taxon>
        <taxon>Dikarya</taxon>
        <taxon>Ascomycota</taxon>
        <taxon>Pezizomycotina</taxon>
        <taxon>Sordariomycetes</taxon>
        <taxon>Hypocreomycetidae</taxon>
        <taxon>Hypocreales</taxon>
        <taxon>Hypocreaceae</taxon>
        <taxon>Trichoderma</taxon>
    </lineage>
</organism>
<accession>A0A395NR14</accession>
<name>A0A395NR14_TRIAR</name>
<reference evidence="2 3" key="1">
    <citation type="journal article" date="2018" name="PLoS Pathog.">
        <title>Evolution of structural diversity of trichothecenes, a family of toxins produced by plant pathogenic and entomopathogenic fungi.</title>
        <authorList>
            <person name="Proctor R.H."/>
            <person name="McCormick S.P."/>
            <person name="Kim H.S."/>
            <person name="Cardoza R.E."/>
            <person name="Stanley A.M."/>
            <person name="Lindo L."/>
            <person name="Kelly A."/>
            <person name="Brown D.W."/>
            <person name="Lee T."/>
            <person name="Vaughan M.M."/>
            <person name="Alexander N.J."/>
            <person name="Busman M."/>
            <person name="Gutierrez S."/>
        </authorList>
    </citation>
    <scope>NUCLEOTIDE SEQUENCE [LARGE SCALE GENOMIC DNA]</scope>
    <source>
        <strain evidence="2 3">IBT 40837</strain>
    </source>
</reference>
<sequence length="144" mass="15924">MSNPPPFPYASPDWSRDDPSHPGFLVHGPDTAGGNKAYFIHLEAKEGKEDLVAQFLQDINNGVNEEPGTGPWFGLRYSKTTFLIFEAFPDSEARHDHDAGPGGQNFLRVERLKEMLAYPANIYRLDVLHGKFGTILGKKVAPAS</sequence>
<proteinExistence type="predicted"/>
<dbReference type="OrthoDB" id="3335607at2759"/>
<dbReference type="InterPro" id="IPR011008">
    <property type="entry name" value="Dimeric_a/b-barrel"/>
</dbReference>